<dbReference type="RefSeq" id="WP_121700085.1">
    <property type="nucleotide sequence ID" value="NZ_JBCLPP010000033.1"/>
</dbReference>
<dbReference type="Proteomes" id="UP001565200">
    <property type="component" value="Unassembled WGS sequence"/>
</dbReference>
<name>A0ABV4CXG3_9BACT</name>
<reference evidence="1 2" key="1">
    <citation type="submission" date="2024-03" db="EMBL/GenBank/DDBJ databases">
        <title>Mouse gut bacterial collection (mGBC) of GemPharmatech.</title>
        <authorList>
            <person name="He Y."/>
            <person name="Dong L."/>
            <person name="Wu D."/>
            <person name="Gao X."/>
            <person name="Lin Z."/>
        </authorList>
    </citation>
    <scope>NUCLEOTIDE SEQUENCE [LARGE SCALE GENOMIC DNA]</scope>
    <source>
        <strain evidence="1 2">54-13</strain>
    </source>
</reference>
<proteinExistence type="predicted"/>
<dbReference type="EMBL" id="JBCLPP010000033">
    <property type="protein sequence ID" value="MEY8246105.1"/>
    <property type="molecule type" value="Genomic_DNA"/>
</dbReference>
<dbReference type="Pfam" id="PF14056">
    <property type="entry name" value="DUF4250"/>
    <property type="match status" value="1"/>
</dbReference>
<dbReference type="InterPro" id="IPR025346">
    <property type="entry name" value="DUF4250"/>
</dbReference>
<accession>A0ABV4CXG3</accession>
<protein>
    <submittedName>
        <fullName evidence="1">DUF4250 domain-containing protein</fullName>
    </submittedName>
</protein>
<sequence length="59" mass="6988">MENLPKDPAILFSYINMLLRDRYASLDSLCDDMNIERGLLEAKLRENGWEYNSCANKFW</sequence>
<evidence type="ECO:0000313" key="1">
    <source>
        <dbReference type="EMBL" id="MEY8246105.1"/>
    </source>
</evidence>
<gene>
    <name evidence="1" type="ORF">AAK873_10830</name>
</gene>
<organism evidence="1 2">
    <name type="scientific">Heminiphilus faecis</name>
    <dbReference type="NCBI Taxonomy" id="2601703"/>
    <lineage>
        <taxon>Bacteria</taxon>
        <taxon>Pseudomonadati</taxon>
        <taxon>Bacteroidota</taxon>
        <taxon>Bacteroidia</taxon>
        <taxon>Bacteroidales</taxon>
        <taxon>Muribaculaceae</taxon>
        <taxon>Heminiphilus</taxon>
    </lineage>
</organism>
<comment type="caution">
    <text evidence="1">The sequence shown here is derived from an EMBL/GenBank/DDBJ whole genome shotgun (WGS) entry which is preliminary data.</text>
</comment>
<evidence type="ECO:0000313" key="2">
    <source>
        <dbReference type="Proteomes" id="UP001565200"/>
    </source>
</evidence>
<keyword evidence="2" id="KW-1185">Reference proteome</keyword>